<dbReference type="InterPro" id="IPR000644">
    <property type="entry name" value="CBS_dom"/>
</dbReference>
<evidence type="ECO:0000259" key="4">
    <source>
        <dbReference type="PROSITE" id="PS51371"/>
    </source>
</evidence>
<dbReference type="Pfam" id="PF00571">
    <property type="entry name" value="CBS"/>
    <property type="match status" value="2"/>
</dbReference>
<dbReference type="RefSeq" id="WP_261617272.1">
    <property type="nucleotide sequence ID" value="NZ_JALIDZ010000008.1"/>
</dbReference>
<keyword evidence="1 2" id="KW-0129">CBS domain</keyword>
<dbReference type="PANTHER" id="PTHR43080:SF26">
    <property type="entry name" value="REGULATORY PROTEIN"/>
    <property type="match status" value="1"/>
</dbReference>
<evidence type="ECO:0000313" key="6">
    <source>
        <dbReference type="Proteomes" id="UP001320898"/>
    </source>
</evidence>
<name>A0AAW5R3H4_9HYPH</name>
<dbReference type="InterPro" id="IPR051257">
    <property type="entry name" value="Diverse_CBS-Domain"/>
</dbReference>
<feature type="domain" description="BON" evidence="3">
    <location>
        <begin position="154"/>
        <end position="222"/>
    </location>
</feature>
<keyword evidence="6" id="KW-1185">Reference proteome</keyword>
<evidence type="ECO:0000256" key="2">
    <source>
        <dbReference type="PROSITE-ProRule" id="PRU00703"/>
    </source>
</evidence>
<dbReference type="Pfam" id="PF04972">
    <property type="entry name" value="BON"/>
    <property type="match status" value="1"/>
</dbReference>
<reference evidence="5 6" key="1">
    <citation type="submission" date="2022-04" db="EMBL/GenBank/DDBJ databases">
        <authorList>
            <person name="Ye Y.-Q."/>
            <person name="Du Z.-J."/>
        </authorList>
    </citation>
    <scope>NUCLEOTIDE SEQUENCE [LARGE SCALE GENOMIC DNA]</scope>
    <source>
        <strain evidence="5 6">A6E488</strain>
    </source>
</reference>
<dbReference type="Proteomes" id="UP001320898">
    <property type="component" value="Unassembled WGS sequence"/>
</dbReference>
<protein>
    <submittedName>
        <fullName evidence="5">CBS domain-containing protein</fullName>
    </submittedName>
</protein>
<feature type="domain" description="CBS" evidence="4">
    <location>
        <begin position="7"/>
        <end position="66"/>
    </location>
</feature>
<evidence type="ECO:0000259" key="3">
    <source>
        <dbReference type="PROSITE" id="PS50914"/>
    </source>
</evidence>
<accession>A0AAW5R3H4</accession>
<evidence type="ECO:0000256" key="1">
    <source>
        <dbReference type="ARBA" id="ARBA00023122"/>
    </source>
</evidence>
<dbReference type="Gene3D" id="3.30.1340.30">
    <property type="match status" value="1"/>
</dbReference>
<dbReference type="InterPro" id="IPR017080">
    <property type="entry name" value="UCP036990_CBS_BON"/>
</dbReference>
<dbReference type="PANTHER" id="PTHR43080">
    <property type="entry name" value="CBS DOMAIN-CONTAINING PROTEIN CBSX3, MITOCHONDRIAL"/>
    <property type="match status" value="1"/>
</dbReference>
<dbReference type="InterPro" id="IPR046342">
    <property type="entry name" value="CBS_dom_sf"/>
</dbReference>
<evidence type="ECO:0000313" key="5">
    <source>
        <dbReference type="EMBL" id="MCT8973692.1"/>
    </source>
</evidence>
<feature type="domain" description="CBS" evidence="4">
    <location>
        <begin position="94"/>
        <end position="153"/>
    </location>
</feature>
<sequence length="232" mass="25135">MLARDVMTRDVVTVGPETSVRDIARQLVTSRISAVPVVDDGGQLVGLVSEGDLMRRPETGAERHPSWWLRLLAEPETSARDYVKSHGLSARDVMTRDVVTIAEDASLEDVATLLEGHRIKRVPVIRDGKIVGIVSRANLLHGLVARGPVKAPSLDDRALRDALDKAVAETGIRKEFINIVVNDGVVRLWGAVETNAEKQALRVAAEGTPGVTGVEDHVGVLPQMVRAVIWAE</sequence>
<dbReference type="CDD" id="cd04586">
    <property type="entry name" value="CBS_pair_BON_assoc"/>
    <property type="match status" value="1"/>
</dbReference>
<dbReference type="InterPro" id="IPR007055">
    <property type="entry name" value="BON_dom"/>
</dbReference>
<organism evidence="5 6">
    <name type="scientific">Microbaculum marinisediminis</name>
    <dbReference type="NCBI Taxonomy" id="2931392"/>
    <lineage>
        <taxon>Bacteria</taxon>
        <taxon>Pseudomonadati</taxon>
        <taxon>Pseudomonadota</taxon>
        <taxon>Alphaproteobacteria</taxon>
        <taxon>Hyphomicrobiales</taxon>
        <taxon>Tepidamorphaceae</taxon>
        <taxon>Microbaculum</taxon>
    </lineage>
</organism>
<dbReference type="PROSITE" id="PS51371">
    <property type="entry name" value="CBS"/>
    <property type="match status" value="2"/>
</dbReference>
<dbReference type="EMBL" id="JALIDZ010000008">
    <property type="protein sequence ID" value="MCT8973692.1"/>
    <property type="molecule type" value="Genomic_DNA"/>
</dbReference>
<gene>
    <name evidence="5" type="ORF">MUB46_17650</name>
</gene>
<dbReference type="PROSITE" id="PS50914">
    <property type="entry name" value="BON"/>
    <property type="match status" value="1"/>
</dbReference>
<dbReference type="AlphaFoldDB" id="A0AAW5R3H4"/>
<dbReference type="Gene3D" id="3.10.580.10">
    <property type="entry name" value="CBS-domain"/>
    <property type="match status" value="1"/>
</dbReference>
<dbReference type="PIRSF" id="PIRSF036990">
    <property type="entry name" value="UCP036990_CBS_BON"/>
    <property type="match status" value="1"/>
</dbReference>
<dbReference type="SUPFAM" id="SSF54631">
    <property type="entry name" value="CBS-domain pair"/>
    <property type="match status" value="1"/>
</dbReference>
<proteinExistence type="predicted"/>
<comment type="caution">
    <text evidence="5">The sequence shown here is derived from an EMBL/GenBank/DDBJ whole genome shotgun (WGS) entry which is preliminary data.</text>
</comment>
<dbReference type="SMART" id="SM00116">
    <property type="entry name" value="CBS"/>
    <property type="match status" value="2"/>
</dbReference>